<dbReference type="RefSeq" id="WP_036202827.1">
    <property type="nucleotide sequence ID" value="NZ_AVCY01000001.1"/>
</dbReference>
<dbReference type="SUPFAM" id="SSF52172">
    <property type="entry name" value="CheY-like"/>
    <property type="match status" value="1"/>
</dbReference>
<dbReference type="Gene3D" id="3.40.50.2300">
    <property type="match status" value="1"/>
</dbReference>
<dbReference type="SMART" id="SM00421">
    <property type="entry name" value="HTH_LUXR"/>
    <property type="match status" value="1"/>
</dbReference>
<dbReference type="EMBL" id="JPVO01000055">
    <property type="protein sequence ID" value="KGR73835.1"/>
    <property type="molecule type" value="Genomic_DNA"/>
</dbReference>
<dbReference type="STRING" id="1384057.CD33_17630"/>
<dbReference type="Pfam" id="PF00072">
    <property type="entry name" value="Response_reg"/>
    <property type="match status" value="1"/>
</dbReference>
<keyword evidence="2" id="KW-0805">Transcription regulation</keyword>
<dbReference type="SUPFAM" id="SSF46894">
    <property type="entry name" value="C-terminal effector domain of the bipartite response regulators"/>
    <property type="match status" value="1"/>
</dbReference>
<evidence type="ECO:0000256" key="2">
    <source>
        <dbReference type="ARBA" id="ARBA00023015"/>
    </source>
</evidence>
<evidence type="ECO:0000256" key="4">
    <source>
        <dbReference type="ARBA" id="ARBA00023163"/>
    </source>
</evidence>
<dbReference type="Pfam" id="PF00196">
    <property type="entry name" value="GerE"/>
    <property type="match status" value="1"/>
</dbReference>
<dbReference type="PROSITE" id="PS50110">
    <property type="entry name" value="RESPONSE_REGULATORY"/>
    <property type="match status" value="1"/>
</dbReference>
<dbReference type="InterPro" id="IPR000792">
    <property type="entry name" value="Tscrpt_reg_LuxR_C"/>
</dbReference>
<dbReference type="SMART" id="SM00448">
    <property type="entry name" value="REC"/>
    <property type="match status" value="1"/>
</dbReference>
<evidence type="ECO:0000259" key="6">
    <source>
        <dbReference type="PROSITE" id="PS50043"/>
    </source>
</evidence>
<dbReference type="InterPro" id="IPR001789">
    <property type="entry name" value="Sig_transdc_resp-reg_receiver"/>
</dbReference>
<evidence type="ECO:0000256" key="3">
    <source>
        <dbReference type="ARBA" id="ARBA00023125"/>
    </source>
</evidence>
<dbReference type="AlphaFoldDB" id="A0A0A3HRM4"/>
<feature type="domain" description="Response regulatory" evidence="7">
    <location>
        <begin position="2"/>
        <end position="118"/>
    </location>
</feature>
<dbReference type="InterPro" id="IPR051015">
    <property type="entry name" value="EvgA-like"/>
</dbReference>
<proteinExistence type="predicted"/>
<dbReference type="GO" id="GO:0003677">
    <property type="term" value="F:DNA binding"/>
    <property type="evidence" value="ECO:0007669"/>
    <property type="project" value="UniProtKB-KW"/>
</dbReference>
<keyword evidence="9" id="KW-1185">Reference proteome</keyword>
<dbReference type="PROSITE" id="PS50043">
    <property type="entry name" value="HTH_LUXR_2"/>
    <property type="match status" value="1"/>
</dbReference>
<dbReference type="InterPro" id="IPR058245">
    <property type="entry name" value="NreC/VraR/RcsB-like_REC"/>
</dbReference>
<gene>
    <name evidence="8" type="ORF">CD33_17630</name>
</gene>
<feature type="modified residue" description="4-aspartylphosphate" evidence="5">
    <location>
        <position position="53"/>
    </location>
</feature>
<dbReference type="eggNOG" id="COG2197">
    <property type="taxonomic scope" value="Bacteria"/>
</dbReference>
<sequence>MKVVIIDNHALIRKGLQFIFSTVGTIQVTGEATNSQEALHLLNKVQPDIAIIDLQLGDEHGLNIIKEAHRLGVACKFAILASSMTEEDFQRAKDMNVDGFLSKEALAEELIYGLNVIAKGRKYYDPTILDGVMNSNSLHEYEEQLTPKEIEVLIELGKGLSNKEISNALYITEYTVKKHVSQIFSKLGLSDRTQAALYANAKGLVTYVVTH</sequence>
<dbReference type="InterPro" id="IPR011006">
    <property type="entry name" value="CheY-like_superfamily"/>
</dbReference>
<dbReference type="CDD" id="cd06170">
    <property type="entry name" value="LuxR_C_like"/>
    <property type="match status" value="1"/>
</dbReference>
<dbReference type="PANTHER" id="PTHR45566:SF2">
    <property type="entry name" value="NARL SUBFAMILY"/>
    <property type="match status" value="1"/>
</dbReference>
<dbReference type="PANTHER" id="PTHR45566">
    <property type="entry name" value="HTH-TYPE TRANSCRIPTIONAL REGULATOR YHJB-RELATED"/>
    <property type="match status" value="1"/>
</dbReference>
<dbReference type="PRINTS" id="PR00038">
    <property type="entry name" value="HTHLUXR"/>
</dbReference>
<dbReference type="CDD" id="cd17535">
    <property type="entry name" value="REC_NarL-like"/>
    <property type="match status" value="1"/>
</dbReference>
<name>A0A0A3HRM4_9BACL</name>
<evidence type="ECO:0000256" key="5">
    <source>
        <dbReference type="PROSITE-ProRule" id="PRU00169"/>
    </source>
</evidence>
<dbReference type="Proteomes" id="UP000030408">
    <property type="component" value="Unassembled WGS sequence"/>
</dbReference>
<evidence type="ECO:0000259" key="7">
    <source>
        <dbReference type="PROSITE" id="PS50110"/>
    </source>
</evidence>
<keyword evidence="3" id="KW-0238">DNA-binding</keyword>
<keyword evidence="4" id="KW-0804">Transcription</keyword>
<reference evidence="8 9" key="1">
    <citation type="submission" date="2014-02" db="EMBL/GenBank/DDBJ databases">
        <title>Draft genome sequence of Lysinibacillus sinduriensis JCM 15800.</title>
        <authorList>
            <person name="Zhang F."/>
            <person name="Wang G."/>
            <person name="Zhang L."/>
        </authorList>
    </citation>
    <scope>NUCLEOTIDE SEQUENCE [LARGE SCALE GENOMIC DNA]</scope>
    <source>
        <strain evidence="8 9">JCM 15800</strain>
    </source>
</reference>
<organism evidence="8 9">
    <name type="scientific">Ureibacillus sinduriensis BLB-1 = JCM 15800</name>
    <dbReference type="NCBI Taxonomy" id="1384057"/>
    <lineage>
        <taxon>Bacteria</taxon>
        <taxon>Bacillati</taxon>
        <taxon>Bacillota</taxon>
        <taxon>Bacilli</taxon>
        <taxon>Bacillales</taxon>
        <taxon>Caryophanaceae</taxon>
        <taxon>Ureibacillus</taxon>
    </lineage>
</organism>
<dbReference type="GO" id="GO:0006355">
    <property type="term" value="P:regulation of DNA-templated transcription"/>
    <property type="evidence" value="ECO:0007669"/>
    <property type="project" value="InterPro"/>
</dbReference>
<accession>A0A0A3HRM4</accession>
<feature type="domain" description="HTH luxR-type" evidence="6">
    <location>
        <begin position="138"/>
        <end position="203"/>
    </location>
</feature>
<keyword evidence="1 5" id="KW-0597">Phosphoprotein</keyword>
<dbReference type="OrthoDB" id="9795108at2"/>
<evidence type="ECO:0000313" key="8">
    <source>
        <dbReference type="EMBL" id="KGR73835.1"/>
    </source>
</evidence>
<protein>
    <submittedName>
        <fullName evidence="8">Nitrate/nitrite response regulator protein narL</fullName>
    </submittedName>
</protein>
<comment type="caution">
    <text evidence="8">The sequence shown here is derived from an EMBL/GenBank/DDBJ whole genome shotgun (WGS) entry which is preliminary data.</text>
</comment>
<evidence type="ECO:0000256" key="1">
    <source>
        <dbReference type="ARBA" id="ARBA00022553"/>
    </source>
</evidence>
<evidence type="ECO:0000313" key="9">
    <source>
        <dbReference type="Proteomes" id="UP000030408"/>
    </source>
</evidence>
<dbReference type="GO" id="GO:0000160">
    <property type="term" value="P:phosphorelay signal transduction system"/>
    <property type="evidence" value="ECO:0007669"/>
    <property type="project" value="InterPro"/>
</dbReference>
<dbReference type="InterPro" id="IPR016032">
    <property type="entry name" value="Sig_transdc_resp-reg_C-effctor"/>
</dbReference>